<feature type="compositionally biased region" description="Basic residues" evidence="1">
    <location>
        <begin position="134"/>
        <end position="144"/>
    </location>
</feature>
<dbReference type="AlphaFoldDB" id="B3DLE3"/>
<feature type="region of interest" description="Disordered" evidence="1">
    <location>
        <begin position="1"/>
        <end position="176"/>
    </location>
</feature>
<name>B3DLE3_XENTR</name>
<feature type="compositionally biased region" description="Basic residues" evidence="1">
    <location>
        <begin position="152"/>
        <end position="169"/>
    </location>
</feature>
<proteinExistence type="evidence at transcript level"/>
<protein>
    <submittedName>
        <fullName evidence="2">LOC549363 protein</fullName>
    </submittedName>
</protein>
<organism evidence="2">
    <name type="scientific">Xenopus tropicalis</name>
    <name type="common">Western clawed frog</name>
    <name type="synonym">Silurana tropicalis</name>
    <dbReference type="NCBI Taxonomy" id="8364"/>
    <lineage>
        <taxon>Eukaryota</taxon>
        <taxon>Metazoa</taxon>
        <taxon>Chordata</taxon>
        <taxon>Craniata</taxon>
        <taxon>Vertebrata</taxon>
        <taxon>Euteleostomi</taxon>
        <taxon>Amphibia</taxon>
        <taxon>Batrachia</taxon>
        <taxon>Anura</taxon>
        <taxon>Pipoidea</taxon>
        <taxon>Pipidae</taxon>
        <taxon>Xenopodinae</taxon>
        <taxon>Xenopus</taxon>
        <taxon>Silurana</taxon>
    </lineage>
</organism>
<feature type="compositionally biased region" description="Low complexity" evidence="1">
    <location>
        <begin position="87"/>
        <end position="97"/>
    </location>
</feature>
<dbReference type="EMBL" id="BC167412">
    <property type="protein sequence ID" value="AAI67412.1"/>
    <property type="molecule type" value="mRNA"/>
</dbReference>
<sequence>MMLSKEDKEAAKKGFSIFTHQKAQEAAVDKRKAEAVEEDAKLRKKAKKEKKKKKKKEKKKQKKKKNDREDSSSSSSDDRERWRKAGSPRSHSSSPRHIGACRPDSHSSAERGSPRTRRRQRHDTLSSHEGSPRRLARPPAKSRSRSRDRGDAHRRRRRRSGSPRGAKRRHDTDSDD</sequence>
<accession>B3DLE3</accession>
<feature type="compositionally biased region" description="Basic and acidic residues" evidence="1">
    <location>
        <begin position="66"/>
        <end position="83"/>
    </location>
</feature>
<reference evidence="2" key="1">
    <citation type="submission" date="2008-06" db="EMBL/GenBank/DDBJ databases">
        <authorList>
            <consortium name="NIH - Xenopus Gene Collection (XGC) project"/>
        </authorList>
    </citation>
    <scope>NUCLEOTIDE SEQUENCE [LARGE SCALE MRNA]</scope>
    <source>
        <tissue evidence="2">Whole embryo</tissue>
    </source>
</reference>
<feature type="compositionally biased region" description="Basic and acidic residues" evidence="1">
    <location>
        <begin position="1"/>
        <end position="12"/>
    </location>
</feature>
<gene>
    <name evidence="2" type="primary">LOC549363</name>
</gene>
<evidence type="ECO:0000256" key="1">
    <source>
        <dbReference type="SAM" id="MobiDB-lite"/>
    </source>
</evidence>
<feature type="compositionally biased region" description="Basic and acidic residues" evidence="1">
    <location>
        <begin position="122"/>
        <end position="132"/>
    </location>
</feature>
<feature type="compositionally biased region" description="Basic residues" evidence="1">
    <location>
        <begin position="42"/>
        <end position="65"/>
    </location>
</feature>
<evidence type="ECO:0000313" key="2">
    <source>
        <dbReference type="EMBL" id="AAI67412.1"/>
    </source>
</evidence>
<feature type="compositionally biased region" description="Basic and acidic residues" evidence="1">
    <location>
        <begin position="27"/>
        <end position="41"/>
    </location>
</feature>
<feature type="compositionally biased region" description="Basic and acidic residues" evidence="1">
    <location>
        <begin position="103"/>
        <end position="113"/>
    </location>
</feature>